<reference evidence="3" key="1">
    <citation type="journal article" date="2019" name="Plant Biotechnol. J.">
        <title>Genome sequencing of the Australian wild diploid species Gossypium australe highlights disease resistance and delayed gland morphogenesis.</title>
        <authorList>
            <person name="Cai Y."/>
            <person name="Cai X."/>
            <person name="Wang Q."/>
            <person name="Wang P."/>
            <person name="Zhang Y."/>
            <person name="Cai C."/>
            <person name="Xu Y."/>
            <person name="Wang K."/>
            <person name="Zhou Z."/>
            <person name="Wang C."/>
            <person name="Geng S."/>
            <person name="Li B."/>
            <person name="Dong Q."/>
            <person name="Hou Y."/>
            <person name="Wang H."/>
            <person name="Ai P."/>
            <person name="Liu Z."/>
            <person name="Yi F."/>
            <person name="Sun M."/>
            <person name="An G."/>
            <person name="Cheng J."/>
            <person name="Zhang Y."/>
            <person name="Shi Q."/>
            <person name="Xie Y."/>
            <person name="Shi X."/>
            <person name="Chang Y."/>
            <person name="Huang F."/>
            <person name="Chen Y."/>
            <person name="Hong S."/>
            <person name="Mi L."/>
            <person name="Sun Q."/>
            <person name="Zhang L."/>
            <person name="Zhou B."/>
            <person name="Peng R."/>
            <person name="Zhang X."/>
            <person name="Liu F."/>
        </authorList>
    </citation>
    <scope>NUCLEOTIDE SEQUENCE [LARGE SCALE GENOMIC DNA]</scope>
    <source>
        <strain evidence="3">cv. PA1801</strain>
    </source>
</reference>
<protein>
    <submittedName>
        <fullName evidence="2">Transposon Ty3-G Gag-Pol polyprotein</fullName>
    </submittedName>
</protein>
<accession>A0A5B6X0B9</accession>
<dbReference type="EMBL" id="SMMG02000001">
    <property type="protein sequence ID" value="KAA3487208.1"/>
    <property type="molecule type" value="Genomic_DNA"/>
</dbReference>
<evidence type="ECO:0000313" key="2">
    <source>
        <dbReference type="EMBL" id="KAA3487208.1"/>
    </source>
</evidence>
<organism evidence="2 3">
    <name type="scientific">Gossypium australe</name>
    <dbReference type="NCBI Taxonomy" id="47621"/>
    <lineage>
        <taxon>Eukaryota</taxon>
        <taxon>Viridiplantae</taxon>
        <taxon>Streptophyta</taxon>
        <taxon>Embryophyta</taxon>
        <taxon>Tracheophyta</taxon>
        <taxon>Spermatophyta</taxon>
        <taxon>Magnoliopsida</taxon>
        <taxon>eudicotyledons</taxon>
        <taxon>Gunneridae</taxon>
        <taxon>Pentapetalae</taxon>
        <taxon>rosids</taxon>
        <taxon>malvids</taxon>
        <taxon>Malvales</taxon>
        <taxon>Malvaceae</taxon>
        <taxon>Malvoideae</taxon>
        <taxon>Gossypium</taxon>
    </lineage>
</organism>
<evidence type="ECO:0000256" key="1">
    <source>
        <dbReference type="SAM" id="MobiDB-lite"/>
    </source>
</evidence>
<name>A0A5B6X0B9_9ROSI</name>
<sequence length="132" mass="14614">MIYAEANGTLNNKTPEATQEVKPAKAVGVFDIDVVSMLASQVEGFDKKIDGLSLAEQMNPIMQSDVTGVGMINSKYSPFKSNIEYEQVSFLGNNFRPRNDPYNNNHNPGWRNHLNFSFGGKGNQRSQPPTGF</sequence>
<evidence type="ECO:0000313" key="3">
    <source>
        <dbReference type="Proteomes" id="UP000325315"/>
    </source>
</evidence>
<dbReference type="AlphaFoldDB" id="A0A5B6X0B9"/>
<comment type="caution">
    <text evidence="2">The sequence shown here is derived from an EMBL/GenBank/DDBJ whole genome shotgun (WGS) entry which is preliminary data.</text>
</comment>
<feature type="region of interest" description="Disordered" evidence="1">
    <location>
        <begin position="99"/>
        <end position="132"/>
    </location>
</feature>
<proteinExistence type="predicted"/>
<gene>
    <name evidence="2" type="ORF">EPI10_031047</name>
</gene>
<feature type="compositionally biased region" description="Polar residues" evidence="1">
    <location>
        <begin position="123"/>
        <end position="132"/>
    </location>
</feature>
<keyword evidence="3" id="KW-1185">Reference proteome</keyword>
<dbReference type="Proteomes" id="UP000325315">
    <property type="component" value="Unassembled WGS sequence"/>
</dbReference>